<evidence type="ECO:0000313" key="2">
    <source>
        <dbReference type="Proteomes" id="UP001250181"/>
    </source>
</evidence>
<sequence length="102" mass="11426">MIGNCWYGFTLPEGTTTEITERWREPPGVGPVYCLEPGGHDAPHRACVISLTVGAVWVEWAKWSNPEPRVLLLADCPATSPDRMDACSMYDDHEGPHTWERT</sequence>
<organism evidence="1 2">
    <name type="scientific">Streptomyces tamarix</name>
    <dbReference type="NCBI Taxonomy" id="3078565"/>
    <lineage>
        <taxon>Bacteria</taxon>
        <taxon>Bacillati</taxon>
        <taxon>Actinomycetota</taxon>
        <taxon>Actinomycetes</taxon>
        <taxon>Kitasatosporales</taxon>
        <taxon>Streptomycetaceae</taxon>
        <taxon>Streptomyces</taxon>
    </lineage>
</organism>
<reference evidence="1 2" key="1">
    <citation type="submission" date="2023-09" db="EMBL/GenBank/DDBJ databases">
        <title>Streptomyces sp. nov.: A antagonism against Alternaria gaisen Producing Streptochlin, Isolated from Tamarix root soil.</title>
        <authorList>
            <person name="Chen Y."/>
        </authorList>
    </citation>
    <scope>NUCLEOTIDE SEQUENCE [LARGE SCALE GENOMIC DNA]</scope>
    <source>
        <strain evidence="1 2">TRM76323</strain>
    </source>
</reference>
<accession>A0ABU3QIN0</accession>
<gene>
    <name evidence="1" type="ORF">RND61_10575</name>
</gene>
<name>A0ABU3QIN0_9ACTN</name>
<keyword evidence="2" id="KW-1185">Reference proteome</keyword>
<dbReference type="Proteomes" id="UP001250181">
    <property type="component" value="Unassembled WGS sequence"/>
</dbReference>
<protein>
    <submittedName>
        <fullName evidence="1">Uncharacterized protein</fullName>
    </submittedName>
</protein>
<dbReference type="RefSeq" id="WP_315877596.1">
    <property type="nucleotide sequence ID" value="NZ_JAWCTQ010000010.1"/>
</dbReference>
<proteinExistence type="predicted"/>
<evidence type="ECO:0000313" key="1">
    <source>
        <dbReference type="EMBL" id="MDT9682511.1"/>
    </source>
</evidence>
<comment type="caution">
    <text evidence="1">The sequence shown here is derived from an EMBL/GenBank/DDBJ whole genome shotgun (WGS) entry which is preliminary data.</text>
</comment>
<dbReference type="EMBL" id="JAWCTQ010000010">
    <property type="protein sequence ID" value="MDT9682511.1"/>
    <property type="molecule type" value="Genomic_DNA"/>
</dbReference>